<dbReference type="AlphaFoldDB" id="A0A2R5G2V2"/>
<comment type="caution">
    <text evidence="2">The sequence shown here is derived from an EMBL/GenBank/DDBJ whole genome shotgun (WGS) entry which is preliminary data.</text>
</comment>
<name>A0A2R5G2V2_9STRA</name>
<feature type="region of interest" description="Disordered" evidence="1">
    <location>
        <begin position="221"/>
        <end position="240"/>
    </location>
</feature>
<evidence type="ECO:0000313" key="2">
    <source>
        <dbReference type="EMBL" id="GBG25357.1"/>
    </source>
</evidence>
<proteinExistence type="predicted"/>
<organism evidence="2 3">
    <name type="scientific">Hondaea fermentalgiana</name>
    <dbReference type="NCBI Taxonomy" id="2315210"/>
    <lineage>
        <taxon>Eukaryota</taxon>
        <taxon>Sar</taxon>
        <taxon>Stramenopiles</taxon>
        <taxon>Bigyra</taxon>
        <taxon>Labyrinthulomycetes</taxon>
        <taxon>Thraustochytrida</taxon>
        <taxon>Thraustochytriidae</taxon>
        <taxon>Hondaea</taxon>
    </lineage>
</organism>
<keyword evidence="3" id="KW-1185">Reference proteome</keyword>
<gene>
    <name evidence="2" type="ORF">FCC1311_015752</name>
</gene>
<dbReference type="Proteomes" id="UP000241890">
    <property type="component" value="Unassembled WGS sequence"/>
</dbReference>
<protein>
    <submittedName>
        <fullName evidence="2">Uncharacterized protein</fullName>
    </submittedName>
</protein>
<feature type="compositionally biased region" description="Low complexity" evidence="1">
    <location>
        <begin position="225"/>
        <end position="240"/>
    </location>
</feature>
<evidence type="ECO:0000256" key="1">
    <source>
        <dbReference type="SAM" id="MobiDB-lite"/>
    </source>
</evidence>
<dbReference type="EMBL" id="BEYU01000012">
    <property type="protein sequence ID" value="GBG25357.1"/>
    <property type="molecule type" value="Genomic_DNA"/>
</dbReference>
<feature type="region of interest" description="Disordered" evidence="1">
    <location>
        <begin position="124"/>
        <end position="153"/>
    </location>
</feature>
<feature type="region of interest" description="Disordered" evidence="1">
    <location>
        <begin position="46"/>
        <end position="69"/>
    </location>
</feature>
<reference evidence="2 3" key="1">
    <citation type="submission" date="2017-12" db="EMBL/GenBank/DDBJ databases">
        <title>Sequencing, de novo assembly and annotation of complete genome of a new Thraustochytrid species, strain FCC1311.</title>
        <authorList>
            <person name="Sedici K."/>
            <person name="Godart F."/>
            <person name="Aiese Cigliano R."/>
            <person name="Sanseverino W."/>
            <person name="Barakat M."/>
            <person name="Ortet P."/>
            <person name="Marechal E."/>
            <person name="Cagnac O."/>
            <person name="Amato A."/>
        </authorList>
    </citation>
    <scope>NUCLEOTIDE SEQUENCE [LARGE SCALE GENOMIC DNA]</scope>
</reference>
<dbReference type="InParanoid" id="A0A2R5G2V2"/>
<accession>A0A2R5G2V2</accession>
<sequence length="314" mass="33631">MVPILPVDATVAEAIATEWHGTDADEVEVLVARFKQLRARRAGLELREKEQRGEPGASDAASITSGSQNAETLRHELAIARTKLGDANKADENLEASRTRINALRTKLDDIDGHIRDLRAVASATARVSSSSRPSESSNSASDETDQEAATAAAACDDFARKAAEFEAAKRTAVHSSANVRSLWEKVNDMRSRLETLQEEARVKQLVEAALRENMKQAVKAAGIPSTGGSVSSETSSPESHGTAAWQAHAMATSLALLVDQGGEMLLNDWKRAIAKALDLSSAKVIQFVYGLVANSLVSIDRAQKEARVIAHIA</sequence>
<evidence type="ECO:0000313" key="3">
    <source>
        <dbReference type="Proteomes" id="UP000241890"/>
    </source>
</evidence>